<keyword evidence="4" id="KW-1185">Reference proteome</keyword>
<dbReference type="AlphaFoldDB" id="A0A803P4L4"/>
<dbReference type="Gene3D" id="3.60.10.10">
    <property type="entry name" value="Endonuclease/exonuclease/phosphatase"/>
    <property type="match status" value="1"/>
</dbReference>
<dbReference type="Gramene" id="evm.model.03.1263">
    <property type="protein sequence ID" value="cds.evm.model.03.1263"/>
    <property type="gene ID" value="evm.TU.03.1263"/>
</dbReference>
<accession>A0A803P4L4</accession>
<sequence length="587" mass="67190">MEQNLGKRIHREGPGFQKNPKLGLKGDRRKKVVAQKNKKNATKTNPQSLATKEVSAEGEERTGEVMGKSGGLALLWKEPFEVSVKAFTISHIDAIVENGLGFAWRFTGFYGNPDPGDSQMRDFKKAISYCNFKEIRMEGGEFTWCNGRHNNLVFEKLDRVLANLDWFRRFCMSKVTLLPWWNSDHRPLLLSSSKNKKLSTKDPKWRSRFHYEQAWAGEEDCGSNINMADILNRCVPNRLSYHDNIILLEEFSKEEVKDVIDQIHPLKAPGKDGLSRLFYHNHWEDVGHEVIATYLEDERSMDKVISENQSAFIKGRQIQDNAILGFEIVHCMKKGRFGNGRKMALKLDMSKAYDRVEWGFLEEMMKCLGYDERWITKIMGCVKTVTFSVLLNGEARGHIIPERGLRQGDPLSPFLFLICLEGLSCLINEASRANKIHGLQFGHLESRLTHLLFADDSLIFMNASVEEGKAILEVLQITRTEGQRLDASMGVTFIENHTKYLSLPAFVGRNKKEAFGLIRNKVWDKLQGWKMGLFSQTGQEVLIKSVIQAIPVYIMSCFRLTKGLIREIQALIARFWWGSTTAKHQIH</sequence>
<dbReference type="Proteomes" id="UP000596661">
    <property type="component" value="Chromosome 3"/>
</dbReference>
<evidence type="ECO:0000256" key="1">
    <source>
        <dbReference type="SAM" id="MobiDB-lite"/>
    </source>
</evidence>
<dbReference type="PANTHER" id="PTHR46890:SF48">
    <property type="entry name" value="RNA-DIRECTED DNA POLYMERASE"/>
    <property type="match status" value="1"/>
</dbReference>
<dbReference type="Pfam" id="PF00078">
    <property type="entry name" value="RVT_1"/>
    <property type="match status" value="1"/>
</dbReference>
<dbReference type="EMBL" id="UZAU01000290">
    <property type="status" value="NOT_ANNOTATED_CDS"/>
    <property type="molecule type" value="Genomic_DNA"/>
</dbReference>
<evidence type="ECO:0000259" key="2">
    <source>
        <dbReference type="Pfam" id="PF00078"/>
    </source>
</evidence>
<feature type="compositionally biased region" description="Basic residues" evidence="1">
    <location>
        <begin position="27"/>
        <end position="41"/>
    </location>
</feature>
<name>A0A803P4L4_CANSA</name>
<organism evidence="3 4">
    <name type="scientific">Cannabis sativa</name>
    <name type="common">Hemp</name>
    <name type="synonym">Marijuana</name>
    <dbReference type="NCBI Taxonomy" id="3483"/>
    <lineage>
        <taxon>Eukaryota</taxon>
        <taxon>Viridiplantae</taxon>
        <taxon>Streptophyta</taxon>
        <taxon>Embryophyta</taxon>
        <taxon>Tracheophyta</taxon>
        <taxon>Spermatophyta</taxon>
        <taxon>Magnoliopsida</taxon>
        <taxon>eudicotyledons</taxon>
        <taxon>Gunneridae</taxon>
        <taxon>Pentapetalae</taxon>
        <taxon>rosids</taxon>
        <taxon>fabids</taxon>
        <taxon>Rosales</taxon>
        <taxon>Cannabaceae</taxon>
        <taxon>Cannabis</taxon>
    </lineage>
</organism>
<dbReference type="CDD" id="cd01650">
    <property type="entry name" value="RT_nLTR_like"/>
    <property type="match status" value="1"/>
</dbReference>
<dbReference type="SUPFAM" id="SSF56672">
    <property type="entry name" value="DNA/RNA polymerases"/>
    <property type="match status" value="1"/>
</dbReference>
<feature type="domain" description="Reverse transcriptase" evidence="2">
    <location>
        <begin position="298"/>
        <end position="481"/>
    </location>
</feature>
<dbReference type="SUPFAM" id="SSF56219">
    <property type="entry name" value="DNase I-like"/>
    <property type="match status" value="1"/>
</dbReference>
<dbReference type="InterPro" id="IPR052343">
    <property type="entry name" value="Retrotransposon-Effector_Assoc"/>
</dbReference>
<reference evidence="3" key="1">
    <citation type="submission" date="2018-11" db="EMBL/GenBank/DDBJ databases">
        <authorList>
            <person name="Grassa J C."/>
        </authorList>
    </citation>
    <scope>NUCLEOTIDE SEQUENCE [LARGE SCALE GENOMIC DNA]</scope>
</reference>
<reference evidence="3" key="2">
    <citation type="submission" date="2021-03" db="UniProtKB">
        <authorList>
            <consortium name="EnsemblPlants"/>
        </authorList>
    </citation>
    <scope>IDENTIFICATION</scope>
</reference>
<feature type="region of interest" description="Disordered" evidence="1">
    <location>
        <begin position="1"/>
        <end position="62"/>
    </location>
</feature>
<evidence type="ECO:0000313" key="3">
    <source>
        <dbReference type="EnsemblPlants" id="cds.evm.model.03.1263"/>
    </source>
</evidence>
<dbReference type="InterPro" id="IPR036691">
    <property type="entry name" value="Endo/exonu/phosph_ase_sf"/>
</dbReference>
<protein>
    <recommendedName>
        <fullName evidence="2">Reverse transcriptase domain-containing protein</fullName>
    </recommendedName>
</protein>
<dbReference type="PANTHER" id="PTHR46890">
    <property type="entry name" value="NON-LTR RETROLELEMENT REVERSE TRANSCRIPTASE-LIKE PROTEIN-RELATED"/>
    <property type="match status" value="1"/>
</dbReference>
<dbReference type="InterPro" id="IPR000477">
    <property type="entry name" value="RT_dom"/>
</dbReference>
<dbReference type="EnsemblPlants" id="evm.model.03.1263">
    <property type="protein sequence ID" value="cds.evm.model.03.1263"/>
    <property type="gene ID" value="evm.TU.03.1263"/>
</dbReference>
<evidence type="ECO:0000313" key="4">
    <source>
        <dbReference type="Proteomes" id="UP000596661"/>
    </source>
</evidence>
<dbReference type="InterPro" id="IPR043502">
    <property type="entry name" value="DNA/RNA_pol_sf"/>
</dbReference>
<proteinExistence type="predicted"/>
<dbReference type="OMA" id="RMHIDAT"/>